<sequence>MPIIAIEGPPIAAPAVRRQLVEELTAAAAKAYALPPEKIIVLIRENSPEQVAVGGVLIADRK</sequence>
<feature type="domain" description="4-oxalocrotonate tautomerase-like" evidence="2">
    <location>
        <begin position="2"/>
        <end position="61"/>
    </location>
</feature>
<organism evidence="3 4">
    <name type="scientific">Desulfuromonas versatilis</name>
    <dbReference type="NCBI Taxonomy" id="2802975"/>
    <lineage>
        <taxon>Bacteria</taxon>
        <taxon>Pseudomonadati</taxon>
        <taxon>Thermodesulfobacteriota</taxon>
        <taxon>Desulfuromonadia</taxon>
        <taxon>Desulfuromonadales</taxon>
        <taxon>Desulfuromonadaceae</taxon>
        <taxon>Desulfuromonas</taxon>
    </lineage>
</organism>
<dbReference type="NCBIfam" id="NF041920">
    <property type="entry name" value="DmpI"/>
    <property type="match status" value="1"/>
</dbReference>
<evidence type="ECO:0000256" key="1">
    <source>
        <dbReference type="ARBA" id="ARBA00023235"/>
    </source>
</evidence>
<name>A0ABN6DW26_9BACT</name>
<protein>
    <recommendedName>
        <fullName evidence="2">4-oxalocrotonate tautomerase-like domain-containing protein</fullName>
    </recommendedName>
</protein>
<dbReference type="InterPro" id="IPR004370">
    <property type="entry name" value="4-OT-like_dom"/>
</dbReference>
<dbReference type="RefSeq" id="WP_221251660.1">
    <property type="nucleotide sequence ID" value="NZ_AP024355.1"/>
</dbReference>
<dbReference type="SUPFAM" id="SSF55331">
    <property type="entry name" value="Tautomerase/MIF"/>
    <property type="match status" value="1"/>
</dbReference>
<dbReference type="InterPro" id="IPR014347">
    <property type="entry name" value="Tautomerase/MIF_sf"/>
</dbReference>
<reference evidence="3 4" key="1">
    <citation type="journal article" date="2016" name="C (Basel)">
        <title>Selective Growth of and Electricity Production by Marine Exoelectrogenic Bacteria in Self-Aggregated Hydrogel of Microbially Reduced Graphene Oxide.</title>
        <authorList>
            <person name="Yoshida N."/>
            <person name="Goto Y."/>
            <person name="Miyata Y."/>
        </authorList>
    </citation>
    <scope>NUCLEOTIDE SEQUENCE [LARGE SCALE GENOMIC DNA]</scope>
    <source>
        <strain evidence="3 4">NIT-T3</strain>
    </source>
</reference>
<dbReference type="Proteomes" id="UP001319827">
    <property type="component" value="Chromosome"/>
</dbReference>
<dbReference type="EMBL" id="AP024355">
    <property type="protein sequence ID" value="BCR04240.1"/>
    <property type="molecule type" value="Genomic_DNA"/>
</dbReference>
<gene>
    <name evidence="3" type="ORF">DESUT3_13090</name>
</gene>
<evidence type="ECO:0000259" key="2">
    <source>
        <dbReference type="Pfam" id="PF01361"/>
    </source>
</evidence>
<reference evidence="3 4" key="2">
    <citation type="journal article" date="2021" name="Int. J. Syst. Evol. Microbiol.">
        <title>Isolation and Polyphasic Characterization of Desulfuromonas versatilis sp. Nov., an Electrogenic Bacteria Capable of Versatile Metabolism Isolated from a Graphene Oxide-Reducing Enrichment Culture.</title>
        <authorList>
            <person name="Xie L."/>
            <person name="Yoshida N."/>
            <person name="Ishii S."/>
            <person name="Meng L."/>
        </authorList>
    </citation>
    <scope>NUCLEOTIDE SEQUENCE [LARGE SCALE GENOMIC DNA]</scope>
    <source>
        <strain evidence="3 4">NIT-T3</strain>
    </source>
</reference>
<accession>A0ABN6DW26</accession>
<keyword evidence="4" id="KW-1185">Reference proteome</keyword>
<dbReference type="Pfam" id="PF01361">
    <property type="entry name" value="Tautomerase"/>
    <property type="match status" value="1"/>
</dbReference>
<keyword evidence="1" id="KW-0413">Isomerase</keyword>
<proteinExistence type="predicted"/>
<evidence type="ECO:0000313" key="3">
    <source>
        <dbReference type="EMBL" id="BCR04240.1"/>
    </source>
</evidence>
<evidence type="ECO:0000313" key="4">
    <source>
        <dbReference type="Proteomes" id="UP001319827"/>
    </source>
</evidence>
<dbReference type="Gene3D" id="3.30.429.10">
    <property type="entry name" value="Macrophage Migration Inhibitory Factor"/>
    <property type="match status" value="1"/>
</dbReference>